<dbReference type="EMBL" id="BMJQ01000022">
    <property type="protein sequence ID" value="GGF45362.1"/>
    <property type="molecule type" value="Genomic_DNA"/>
</dbReference>
<gene>
    <name evidence="5 7" type="primary">msrP</name>
    <name evidence="7" type="ORF">GCM10011611_59760</name>
</gene>
<dbReference type="SUPFAM" id="SSF56524">
    <property type="entry name" value="Oxidoreductase molybdopterin-binding domain"/>
    <property type="match status" value="1"/>
</dbReference>
<keyword evidence="8" id="KW-1185">Reference proteome</keyword>
<dbReference type="GO" id="GO:0043546">
    <property type="term" value="F:molybdopterin cofactor binding"/>
    <property type="evidence" value="ECO:0007669"/>
    <property type="project" value="UniProtKB-UniRule"/>
</dbReference>
<feature type="binding site" evidence="5">
    <location>
        <position position="163"/>
    </location>
    <ligand>
        <name>Mo-molybdopterin</name>
        <dbReference type="ChEBI" id="CHEBI:71302"/>
    </ligand>
    <ligandPart>
        <name>Mo</name>
        <dbReference type="ChEBI" id="CHEBI:28685"/>
    </ligandPart>
</feature>
<evidence type="ECO:0000256" key="4">
    <source>
        <dbReference type="ARBA" id="ARBA00023002"/>
    </source>
</evidence>
<keyword evidence="2 5" id="KW-0479">Metal-binding</keyword>
<comment type="similarity">
    <text evidence="5">Belongs to the MsrP family.</text>
</comment>
<feature type="binding site" evidence="5">
    <location>
        <position position="106"/>
    </location>
    <ligand>
        <name>Mo-molybdopterin</name>
        <dbReference type="ChEBI" id="CHEBI:71302"/>
    </ligand>
</feature>
<dbReference type="PANTHER" id="PTHR43032">
    <property type="entry name" value="PROTEIN-METHIONINE-SULFOXIDE REDUCTASE"/>
    <property type="match status" value="1"/>
</dbReference>
<dbReference type="InterPro" id="IPR022867">
    <property type="entry name" value="MsrP"/>
</dbReference>
<name>A0A8J2Z145_9PROT</name>
<feature type="binding site" evidence="5">
    <location>
        <position position="198"/>
    </location>
    <ligand>
        <name>Mo-molybdopterin</name>
        <dbReference type="ChEBI" id="CHEBI:71302"/>
    </ligand>
</feature>
<evidence type="ECO:0000256" key="3">
    <source>
        <dbReference type="ARBA" id="ARBA00022729"/>
    </source>
</evidence>
<feature type="binding site" evidence="5">
    <location>
        <position position="246"/>
    </location>
    <ligand>
        <name>Mo-molybdopterin</name>
        <dbReference type="ChEBI" id="CHEBI:71302"/>
    </ligand>
</feature>
<evidence type="ECO:0000313" key="7">
    <source>
        <dbReference type="EMBL" id="GGF45362.1"/>
    </source>
</evidence>
<keyword evidence="4 5" id="KW-0560">Oxidoreductase</keyword>
<dbReference type="GO" id="GO:0016672">
    <property type="term" value="F:oxidoreductase activity, acting on a sulfur group of donors, quinone or similar compound as acceptor"/>
    <property type="evidence" value="ECO:0007669"/>
    <property type="project" value="UniProtKB-UniRule"/>
</dbReference>
<comment type="catalytic activity">
    <reaction evidence="5">
        <text>L-methionyl-[protein] + a quinone + H2O = L-methionyl-(S)-S-oxide-[protein] + a quinol</text>
        <dbReference type="Rhea" id="RHEA:51292"/>
        <dbReference type="Rhea" id="RHEA-COMP:12313"/>
        <dbReference type="Rhea" id="RHEA-COMP:12315"/>
        <dbReference type="ChEBI" id="CHEBI:15377"/>
        <dbReference type="ChEBI" id="CHEBI:16044"/>
        <dbReference type="ChEBI" id="CHEBI:24646"/>
        <dbReference type="ChEBI" id="CHEBI:44120"/>
        <dbReference type="ChEBI" id="CHEBI:132124"/>
    </reaction>
</comment>
<feature type="domain" description="Oxidoreductase molybdopterin-binding" evidence="6">
    <location>
        <begin position="126"/>
        <end position="280"/>
    </location>
</feature>
<evidence type="ECO:0000256" key="5">
    <source>
        <dbReference type="HAMAP-Rule" id="MF_01206"/>
    </source>
</evidence>
<comment type="catalytic activity">
    <reaction evidence="5">
        <text>L-methionyl-[protein] + a quinone + H2O = L-methionyl-(R)-S-oxide-[protein] + a quinol</text>
        <dbReference type="Rhea" id="RHEA:51296"/>
        <dbReference type="Rhea" id="RHEA-COMP:12313"/>
        <dbReference type="Rhea" id="RHEA-COMP:12314"/>
        <dbReference type="ChEBI" id="CHEBI:15377"/>
        <dbReference type="ChEBI" id="CHEBI:16044"/>
        <dbReference type="ChEBI" id="CHEBI:24646"/>
        <dbReference type="ChEBI" id="CHEBI:45764"/>
        <dbReference type="ChEBI" id="CHEBI:132124"/>
    </reaction>
</comment>
<dbReference type="InterPro" id="IPR036374">
    <property type="entry name" value="OxRdtase_Mopterin-bd_sf"/>
</dbReference>
<proteinExistence type="inferred from homology"/>
<reference evidence="7" key="1">
    <citation type="journal article" date="2014" name="Int. J. Syst. Evol. Microbiol.">
        <title>Complete genome sequence of Corynebacterium casei LMG S-19264T (=DSM 44701T), isolated from a smear-ripened cheese.</title>
        <authorList>
            <consortium name="US DOE Joint Genome Institute (JGI-PGF)"/>
            <person name="Walter F."/>
            <person name="Albersmeier A."/>
            <person name="Kalinowski J."/>
            <person name="Ruckert C."/>
        </authorList>
    </citation>
    <scope>NUCLEOTIDE SEQUENCE</scope>
    <source>
        <strain evidence="7">CGMCC 1.15725</strain>
    </source>
</reference>
<organism evidence="7 8">
    <name type="scientific">Aliidongia dinghuensis</name>
    <dbReference type="NCBI Taxonomy" id="1867774"/>
    <lineage>
        <taxon>Bacteria</taxon>
        <taxon>Pseudomonadati</taxon>
        <taxon>Pseudomonadota</taxon>
        <taxon>Alphaproteobacteria</taxon>
        <taxon>Rhodospirillales</taxon>
        <taxon>Dongiaceae</taxon>
        <taxon>Aliidongia</taxon>
    </lineage>
</organism>
<comment type="subunit">
    <text evidence="5">Heterodimer of a catalytic subunit (MsrP) and a heme-binding subunit (MsrQ).</text>
</comment>
<dbReference type="GO" id="GO:0046872">
    <property type="term" value="F:metal ion binding"/>
    <property type="evidence" value="ECO:0007669"/>
    <property type="project" value="UniProtKB-KW"/>
</dbReference>
<dbReference type="AlphaFoldDB" id="A0A8J2Z145"/>
<dbReference type="InterPro" id="IPR000572">
    <property type="entry name" value="OxRdtase_Mopterin-bd_dom"/>
</dbReference>
<evidence type="ECO:0000313" key="8">
    <source>
        <dbReference type="Proteomes" id="UP000646365"/>
    </source>
</evidence>
<dbReference type="Gene3D" id="3.90.420.10">
    <property type="entry name" value="Oxidoreductase, molybdopterin-binding domain"/>
    <property type="match status" value="1"/>
</dbReference>
<keyword evidence="1 5" id="KW-0500">Molybdenum</keyword>
<keyword evidence="3 5" id="KW-0732">Signal</keyword>
<accession>A0A8J2Z145</accession>
<sequence length="343" mass="38163">MVGWDKGGSMLIKRKRGWEMPEREATPEALFLNRRNLLKGAVAGGLVAAGGLGALGLGAFGGGKAMSAALAADTSDPSASLYPAKQNPAFTLDRPVTAEKLATGYNNFYEFGTDKDIVDASHALKIRPWTVKIDGLVEQEQTLAIDDLFRQVQFEERLYRHRCVEAWSMAVPWTGFPLKALVDLAKPTSGAKYLRMETFKDSSVAPGQRQFWYPWPYVEGLTMAEATNELAFLVTGIYGKPLPTQNGAPLRLAIPWKYGFKSVKSIVRFSFTAEPPKTMWQSLQPEEYGFWANVNPDVPHPRWSQATERFLGQPGRRPTLLFNGYAEQVADLYKGLEGEKLYM</sequence>
<comment type="function">
    <text evidence="5">Part of the MsrPQ system that repairs oxidized periplasmic proteins containing methionine sulfoxide residues (Met-O), using respiratory chain electrons. Thus protects these proteins from oxidative-stress damage caused by reactive species of oxygen and chlorine generated by the host defense mechanisms. MsrPQ is essential for the maintenance of envelope integrity under bleach stress, rescuing a wide series of structurally unrelated periplasmic proteins from methionine oxidation. The catalytic subunit MsrP is non-stereospecific, being able to reduce both (R-) and (S-) diastereoisomers of methionine sulfoxide.</text>
</comment>
<comment type="cofactor">
    <cofactor evidence="5">
        <name>Mo-molybdopterin</name>
        <dbReference type="ChEBI" id="CHEBI:71302"/>
    </cofactor>
    <text evidence="5">Binds 1 Mo-molybdopterin (Mo-MPT) cofactor per subunit.</text>
</comment>
<dbReference type="NCBIfam" id="NF003767">
    <property type="entry name" value="PRK05363.1"/>
    <property type="match status" value="1"/>
</dbReference>
<reference evidence="7" key="2">
    <citation type="submission" date="2020-09" db="EMBL/GenBank/DDBJ databases">
        <authorList>
            <person name="Sun Q."/>
            <person name="Zhou Y."/>
        </authorList>
    </citation>
    <scope>NUCLEOTIDE SEQUENCE</scope>
    <source>
        <strain evidence="7">CGMCC 1.15725</strain>
    </source>
</reference>
<comment type="caution">
    <text evidence="7">The sequence shown here is derived from an EMBL/GenBank/DDBJ whole genome shotgun (WGS) entry which is preliminary data.</text>
</comment>
<protein>
    <recommendedName>
        <fullName evidence="5">Protein-methionine-sulfoxide reductase catalytic subunit MsrP</fullName>
        <ecNumber evidence="5">1.8.5.-</ecNumber>
    </recommendedName>
</protein>
<feature type="binding site" evidence="5">
    <location>
        <begin position="109"/>
        <end position="110"/>
    </location>
    <ligand>
        <name>Mo-molybdopterin</name>
        <dbReference type="ChEBI" id="CHEBI:71302"/>
    </ligand>
</feature>
<dbReference type="Pfam" id="PF00174">
    <property type="entry name" value="Oxidored_molyb"/>
    <property type="match status" value="1"/>
</dbReference>
<evidence type="ECO:0000259" key="6">
    <source>
        <dbReference type="Pfam" id="PF00174"/>
    </source>
</evidence>
<feature type="binding site" evidence="5">
    <location>
        <begin position="262"/>
        <end position="264"/>
    </location>
    <ligand>
        <name>Mo-molybdopterin</name>
        <dbReference type="ChEBI" id="CHEBI:71302"/>
    </ligand>
</feature>
<dbReference type="GO" id="GO:0030091">
    <property type="term" value="P:protein repair"/>
    <property type="evidence" value="ECO:0007669"/>
    <property type="project" value="UniProtKB-UniRule"/>
</dbReference>
<feature type="binding site" evidence="5">
    <location>
        <position position="251"/>
    </location>
    <ligand>
        <name>Mo-molybdopterin</name>
        <dbReference type="ChEBI" id="CHEBI:71302"/>
    </ligand>
</feature>
<dbReference type="Proteomes" id="UP000646365">
    <property type="component" value="Unassembled WGS sequence"/>
</dbReference>
<dbReference type="EC" id="1.8.5.-" evidence="5"/>
<dbReference type="PANTHER" id="PTHR43032:SF3">
    <property type="entry name" value="PROTEIN-METHIONINE-SULFOXIDE REDUCTASE CATALYTIC SUBUNIT MSRP"/>
    <property type="match status" value="1"/>
</dbReference>
<dbReference type="HAMAP" id="MF_01206">
    <property type="entry name" value="MsrP"/>
    <property type="match status" value="1"/>
</dbReference>
<evidence type="ECO:0000256" key="1">
    <source>
        <dbReference type="ARBA" id="ARBA00022505"/>
    </source>
</evidence>
<evidence type="ECO:0000256" key="2">
    <source>
        <dbReference type="ARBA" id="ARBA00022723"/>
    </source>
</evidence>